<proteinExistence type="predicted"/>
<gene>
    <name evidence="1" type="ORF">PLANPX_4462</name>
</gene>
<evidence type="ECO:0000313" key="1">
    <source>
        <dbReference type="EMBL" id="BBO34850.1"/>
    </source>
</evidence>
<dbReference type="KEGG" id="lpav:PLANPX_4462"/>
<protein>
    <submittedName>
        <fullName evidence="1">Uncharacterized protein</fullName>
    </submittedName>
</protein>
<name>A0A5K7XDL5_9BACT</name>
<reference evidence="2" key="1">
    <citation type="submission" date="2019-10" db="EMBL/GenBank/DDBJ databases">
        <title>Lacipirellula parvula gen. nov., sp. nov., representing a lineage of planctomycetes widespread in freshwater anoxic habitats, and description of the family Lacipirellulaceae.</title>
        <authorList>
            <person name="Dedysh S.N."/>
            <person name="Kulichevskaya I.S."/>
            <person name="Beletsky A.V."/>
            <person name="Rakitin A.L."/>
            <person name="Mardanov A.V."/>
            <person name="Ivanova A.A."/>
            <person name="Saltykova V.X."/>
            <person name="Rijpstra W.I.C."/>
            <person name="Sinninghe Damste J.S."/>
            <person name="Ravin N.V."/>
        </authorList>
    </citation>
    <scope>NUCLEOTIDE SEQUENCE [LARGE SCALE GENOMIC DNA]</scope>
    <source>
        <strain evidence="2">PX69</strain>
    </source>
</reference>
<sequence>MDAREILNVLLRKPNQINKTLPRPLLKRYEIDHRMIANLMPDDSDRNFRGRY</sequence>
<evidence type="ECO:0000313" key="2">
    <source>
        <dbReference type="Proteomes" id="UP000326837"/>
    </source>
</evidence>
<dbReference type="AlphaFoldDB" id="A0A5K7XDL5"/>
<organism evidence="1 2">
    <name type="scientific">Lacipirellula parvula</name>
    <dbReference type="NCBI Taxonomy" id="2650471"/>
    <lineage>
        <taxon>Bacteria</taxon>
        <taxon>Pseudomonadati</taxon>
        <taxon>Planctomycetota</taxon>
        <taxon>Planctomycetia</taxon>
        <taxon>Pirellulales</taxon>
        <taxon>Lacipirellulaceae</taxon>
        <taxon>Lacipirellula</taxon>
    </lineage>
</organism>
<accession>A0A5K7XDL5</accession>
<dbReference type="EMBL" id="AP021861">
    <property type="protein sequence ID" value="BBO34850.1"/>
    <property type="molecule type" value="Genomic_DNA"/>
</dbReference>
<dbReference type="Proteomes" id="UP000326837">
    <property type="component" value="Chromosome"/>
</dbReference>
<keyword evidence="2" id="KW-1185">Reference proteome</keyword>